<feature type="transmembrane region" description="Helical" evidence="1">
    <location>
        <begin position="501"/>
        <end position="526"/>
    </location>
</feature>
<dbReference type="PANTHER" id="PTHR31414:SF15">
    <property type="entry name" value="PLASMA MEMBRANE FUSION PROTEIN"/>
    <property type="match status" value="1"/>
</dbReference>
<dbReference type="Proteomes" id="UP001227230">
    <property type="component" value="Chromosome 9"/>
</dbReference>
<feature type="transmembrane region" description="Helical" evidence="1">
    <location>
        <begin position="261"/>
        <end position="282"/>
    </location>
</feature>
<accession>A0ABY9CI31</accession>
<protein>
    <recommendedName>
        <fullName evidence="5">Protein accelerated cell death 6</fullName>
    </recommendedName>
</protein>
<dbReference type="EMBL" id="CP126656">
    <property type="protein sequence ID" value="WJZ94984.1"/>
    <property type="molecule type" value="Genomic_DNA"/>
</dbReference>
<keyword evidence="1" id="KW-0812">Transmembrane</keyword>
<keyword evidence="1" id="KW-1133">Transmembrane helix</keyword>
<feature type="transmembrane region" description="Helical" evidence="1">
    <location>
        <begin position="111"/>
        <end position="131"/>
    </location>
</feature>
<dbReference type="PANTHER" id="PTHR31414">
    <property type="entry name" value="TRANSMEMBRANE PROTEIN DDB_G0292058"/>
    <property type="match status" value="1"/>
</dbReference>
<keyword evidence="4" id="KW-1185">Reference proteome</keyword>
<evidence type="ECO:0008006" key="5">
    <source>
        <dbReference type="Google" id="ProtNLM"/>
    </source>
</evidence>
<reference evidence="3 4" key="1">
    <citation type="journal article" date="2023" name="Hortic Res">
        <title>The complete reference genome for grapevine (Vitis vinifera L.) genetics and breeding.</title>
        <authorList>
            <person name="Shi X."/>
            <person name="Cao S."/>
            <person name="Wang X."/>
            <person name="Huang S."/>
            <person name="Wang Y."/>
            <person name="Liu Z."/>
            <person name="Liu W."/>
            <person name="Leng X."/>
            <person name="Peng Y."/>
            <person name="Wang N."/>
            <person name="Wang Y."/>
            <person name="Ma Z."/>
            <person name="Xu X."/>
            <person name="Zhang F."/>
            <person name="Xue H."/>
            <person name="Zhong H."/>
            <person name="Wang Y."/>
            <person name="Zhang K."/>
            <person name="Velt A."/>
            <person name="Avia K."/>
            <person name="Holtgrawe D."/>
            <person name="Grimplet J."/>
            <person name="Matus J.T."/>
            <person name="Ware D."/>
            <person name="Wu X."/>
            <person name="Wang H."/>
            <person name="Liu C."/>
            <person name="Fang Y."/>
            <person name="Rustenholz C."/>
            <person name="Cheng Z."/>
            <person name="Xiao H."/>
            <person name="Zhou Y."/>
        </authorList>
    </citation>
    <scope>NUCLEOTIDE SEQUENCE [LARGE SCALE GENOMIC DNA]</scope>
    <source>
        <strain evidence="4">cv. Pinot noir / PN40024</strain>
        <tissue evidence="3">Leaf</tissue>
    </source>
</reference>
<dbReference type="InterPro" id="IPR040283">
    <property type="entry name" value="DDB_G0292058-like"/>
</dbReference>
<evidence type="ECO:0000313" key="4">
    <source>
        <dbReference type="Proteomes" id="UP001227230"/>
    </source>
</evidence>
<sequence>MVCINSNSFLLLATFILISSSFSPRCHGENTQFPHRHAMHSEGMTDLGGHGVVFLETGRSVLENGDSERNPSLILAAKRTKRIDPLHHFKHYKGGWNISNRNYFSSVGFTAAPLFLISAFWFLGFGMYLLIICFRHCCSQRQHYVYEKKSNALSLSFLVLFTTATIVGCVVLYTGQGKFHSSTTSTLEYIVKHKNSTVQNLKNVSNYLSTAKQLGVDQYFMPSNVQANIDNIQIKINASTTFLEEKKDSNPDRIQHVLDSVQLALIIIAAVMLLLSLTGFFCSVVNLQLLVYILATIAWILVAGTFILCGVFLLLHNVAADTCVAMNEWVQHPTARTALDDILPCVDNATAQETLAQSKDVTFQLVNVVNNFITNVSNKNLPTQAKLEPSVSYNQTGPLVPVLCNPYQPNKTRRVCEAGEVDFNNAAQEWNKYICEVSADGICTTPGRLTPKHYNQMSTAANVSSALYHHGPFLVDLQDCSFVRRIFTDIIKDHCPGLRRYSEWICIGLTMVSSAVLLSSIIWISYTRLKRGKEYIRQYADMPSQDSLQLQKGMKK</sequence>
<gene>
    <name evidence="3" type="ORF">VitviT2T_013785</name>
</gene>
<feature type="chain" id="PRO_5045347903" description="Protein accelerated cell death 6" evidence="2">
    <location>
        <begin position="29"/>
        <end position="556"/>
    </location>
</feature>
<feature type="transmembrane region" description="Helical" evidence="1">
    <location>
        <begin position="289"/>
        <end position="315"/>
    </location>
</feature>
<evidence type="ECO:0000313" key="3">
    <source>
        <dbReference type="EMBL" id="WJZ94984.1"/>
    </source>
</evidence>
<organism evidence="3 4">
    <name type="scientific">Vitis vinifera</name>
    <name type="common">Grape</name>
    <dbReference type="NCBI Taxonomy" id="29760"/>
    <lineage>
        <taxon>Eukaryota</taxon>
        <taxon>Viridiplantae</taxon>
        <taxon>Streptophyta</taxon>
        <taxon>Embryophyta</taxon>
        <taxon>Tracheophyta</taxon>
        <taxon>Spermatophyta</taxon>
        <taxon>Magnoliopsida</taxon>
        <taxon>eudicotyledons</taxon>
        <taxon>Gunneridae</taxon>
        <taxon>Pentapetalae</taxon>
        <taxon>rosids</taxon>
        <taxon>Vitales</taxon>
        <taxon>Vitaceae</taxon>
        <taxon>Viteae</taxon>
        <taxon>Vitis</taxon>
    </lineage>
</organism>
<keyword evidence="2" id="KW-0732">Signal</keyword>
<evidence type="ECO:0000256" key="1">
    <source>
        <dbReference type="SAM" id="Phobius"/>
    </source>
</evidence>
<feature type="signal peptide" evidence="2">
    <location>
        <begin position="1"/>
        <end position="28"/>
    </location>
</feature>
<evidence type="ECO:0000256" key="2">
    <source>
        <dbReference type="SAM" id="SignalP"/>
    </source>
</evidence>
<feature type="transmembrane region" description="Helical" evidence="1">
    <location>
        <begin position="152"/>
        <end position="173"/>
    </location>
</feature>
<name>A0ABY9CI31_VITVI</name>
<keyword evidence="1" id="KW-0472">Membrane</keyword>
<proteinExistence type="predicted"/>